<dbReference type="AlphaFoldDB" id="A0A1D2M2G9"/>
<accession>A0A1D2M2G9</accession>
<comment type="caution">
    <text evidence="2">The sequence shown here is derived from an EMBL/GenBank/DDBJ whole genome shotgun (WGS) entry which is preliminary data.</text>
</comment>
<dbReference type="Proteomes" id="UP000094527">
    <property type="component" value="Unassembled WGS sequence"/>
</dbReference>
<name>A0A1D2M2G9_ORCCI</name>
<reference evidence="2 3" key="1">
    <citation type="journal article" date="2016" name="Genome Biol. Evol.">
        <title>Gene Family Evolution Reflects Adaptation to Soil Environmental Stressors in the Genome of the Collembolan Orchesella cincta.</title>
        <authorList>
            <person name="Faddeeva-Vakhrusheva A."/>
            <person name="Derks M.F."/>
            <person name="Anvar S.Y."/>
            <person name="Agamennone V."/>
            <person name="Suring W."/>
            <person name="Smit S."/>
            <person name="van Straalen N.M."/>
            <person name="Roelofs D."/>
        </authorList>
    </citation>
    <scope>NUCLEOTIDE SEQUENCE [LARGE SCALE GENOMIC DNA]</scope>
    <source>
        <tissue evidence="2">Mixed pool</tissue>
    </source>
</reference>
<sequence>MMAGNDEVVVTASNKTGRETIGFAAVAFASKEKKQEEQQITTLQSKASANSPNWAILNKLRQEMIKLAELEDEAKGISSSLNTSEKITSESTVSASEVEVS</sequence>
<feature type="compositionally biased region" description="Polar residues" evidence="1">
    <location>
        <begin position="77"/>
        <end position="86"/>
    </location>
</feature>
<keyword evidence="3" id="KW-1185">Reference proteome</keyword>
<gene>
    <name evidence="2" type="ORF">Ocin01_19519</name>
</gene>
<evidence type="ECO:0000313" key="3">
    <source>
        <dbReference type="Proteomes" id="UP000094527"/>
    </source>
</evidence>
<protein>
    <submittedName>
        <fullName evidence="2">Microprocessor complex subunit DGCR8</fullName>
    </submittedName>
</protein>
<feature type="compositionally biased region" description="Low complexity" evidence="1">
    <location>
        <begin position="89"/>
        <end position="101"/>
    </location>
</feature>
<evidence type="ECO:0000256" key="1">
    <source>
        <dbReference type="SAM" id="MobiDB-lite"/>
    </source>
</evidence>
<proteinExistence type="predicted"/>
<dbReference type="STRING" id="48709.A0A1D2M2G9"/>
<organism evidence="2 3">
    <name type="scientific">Orchesella cincta</name>
    <name type="common">Springtail</name>
    <name type="synonym">Podura cincta</name>
    <dbReference type="NCBI Taxonomy" id="48709"/>
    <lineage>
        <taxon>Eukaryota</taxon>
        <taxon>Metazoa</taxon>
        <taxon>Ecdysozoa</taxon>
        <taxon>Arthropoda</taxon>
        <taxon>Hexapoda</taxon>
        <taxon>Collembola</taxon>
        <taxon>Entomobryomorpha</taxon>
        <taxon>Entomobryoidea</taxon>
        <taxon>Orchesellidae</taxon>
        <taxon>Orchesellinae</taxon>
        <taxon>Orchesella</taxon>
    </lineage>
</organism>
<feature type="non-terminal residue" evidence="2">
    <location>
        <position position="101"/>
    </location>
</feature>
<feature type="region of interest" description="Disordered" evidence="1">
    <location>
        <begin position="76"/>
        <end position="101"/>
    </location>
</feature>
<evidence type="ECO:0000313" key="2">
    <source>
        <dbReference type="EMBL" id="ODM87165.1"/>
    </source>
</evidence>
<dbReference type="OrthoDB" id="112668at2759"/>
<dbReference type="EMBL" id="LJIJ01006018">
    <property type="protein sequence ID" value="ODM87165.1"/>
    <property type="molecule type" value="Genomic_DNA"/>
</dbReference>